<dbReference type="AlphaFoldDB" id="A0A917NRI4"/>
<evidence type="ECO:0000313" key="3">
    <source>
        <dbReference type="Proteomes" id="UP000625682"/>
    </source>
</evidence>
<name>A0A917NRI4_9ACTN</name>
<evidence type="ECO:0000256" key="1">
    <source>
        <dbReference type="SAM" id="MobiDB-lite"/>
    </source>
</evidence>
<keyword evidence="3" id="KW-1185">Reference proteome</keyword>
<dbReference type="Proteomes" id="UP000625682">
    <property type="component" value="Unassembled WGS sequence"/>
</dbReference>
<proteinExistence type="predicted"/>
<feature type="compositionally biased region" description="Acidic residues" evidence="1">
    <location>
        <begin position="12"/>
        <end position="49"/>
    </location>
</feature>
<evidence type="ECO:0000313" key="2">
    <source>
        <dbReference type="EMBL" id="GGJ21139.1"/>
    </source>
</evidence>
<reference evidence="2" key="1">
    <citation type="journal article" date="2014" name="Int. J. Syst. Evol. Microbiol.">
        <title>Complete genome sequence of Corynebacterium casei LMG S-19264T (=DSM 44701T), isolated from a smear-ripened cheese.</title>
        <authorList>
            <consortium name="US DOE Joint Genome Institute (JGI-PGF)"/>
            <person name="Walter F."/>
            <person name="Albersmeier A."/>
            <person name="Kalinowski J."/>
            <person name="Ruckert C."/>
        </authorList>
    </citation>
    <scope>NUCLEOTIDE SEQUENCE</scope>
    <source>
        <strain evidence="2">CGMCC 4.7272</strain>
    </source>
</reference>
<accession>A0A917NRI4</accession>
<reference evidence="2" key="2">
    <citation type="submission" date="2020-09" db="EMBL/GenBank/DDBJ databases">
        <authorList>
            <person name="Sun Q."/>
            <person name="Zhou Y."/>
        </authorList>
    </citation>
    <scope>NUCLEOTIDE SEQUENCE</scope>
    <source>
        <strain evidence="2">CGMCC 4.7272</strain>
    </source>
</reference>
<comment type="caution">
    <text evidence="2">The sequence shown here is derived from an EMBL/GenBank/DDBJ whole genome shotgun (WGS) entry which is preliminary data.</text>
</comment>
<gene>
    <name evidence="2" type="ORF">GCM10012282_16990</name>
</gene>
<feature type="region of interest" description="Disordered" evidence="1">
    <location>
        <begin position="1"/>
        <end position="55"/>
    </location>
</feature>
<sequence>MSGADGGNAADAEPDGPDVEPDGPDVEPDGPDVEPDGPDAELDGPDVEPDVLPVGELGRAVCASTFASAGMGPVP</sequence>
<protein>
    <submittedName>
        <fullName evidence="2">Uncharacterized protein</fullName>
    </submittedName>
</protein>
<organism evidence="2 3">
    <name type="scientific">Streptomyces lacrimifluminis</name>
    <dbReference type="NCBI Taxonomy" id="1500077"/>
    <lineage>
        <taxon>Bacteria</taxon>
        <taxon>Bacillati</taxon>
        <taxon>Actinomycetota</taxon>
        <taxon>Actinomycetes</taxon>
        <taxon>Kitasatosporales</taxon>
        <taxon>Streptomycetaceae</taxon>
        <taxon>Streptomyces</taxon>
    </lineage>
</organism>
<dbReference type="EMBL" id="BMMU01000004">
    <property type="protein sequence ID" value="GGJ21139.1"/>
    <property type="molecule type" value="Genomic_DNA"/>
</dbReference>